<evidence type="ECO:0000313" key="5">
    <source>
        <dbReference type="Proteomes" id="UP000240988"/>
    </source>
</evidence>
<keyword evidence="2" id="KW-0812">Transmembrane</keyword>
<keyword evidence="2" id="KW-1133">Transmembrane helix</keyword>
<dbReference type="AlphaFoldDB" id="A0A2U3NNG0"/>
<feature type="transmembrane region" description="Helical" evidence="2">
    <location>
        <begin position="445"/>
        <end position="471"/>
    </location>
</feature>
<dbReference type="EMBL" id="FUFA01000002">
    <property type="protein sequence ID" value="SPM32994.1"/>
    <property type="molecule type" value="Genomic_DNA"/>
</dbReference>
<accession>A0A2U3NNG0</accession>
<evidence type="ECO:0000256" key="1">
    <source>
        <dbReference type="SAM" id="MobiDB-lite"/>
    </source>
</evidence>
<feature type="region of interest" description="Disordered" evidence="1">
    <location>
        <begin position="486"/>
        <end position="549"/>
    </location>
</feature>
<feature type="transmembrane region" description="Helical" evidence="2">
    <location>
        <begin position="45"/>
        <end position="67"/>
    </location>
</feature>
<feature type="transmembrane region" description="Helical" evidence="2">
    <location>
        <begin position="295"/>
        <end position="313"/>
    </location>
</feature>
<feature type="transmembrane region" description="Helical" evidence="2">
    <location>
        <begin position="148"/>
        <end position="167"/>
    </location>
</feature>
<keyword evidence="5" id="KW-1185">Reference proteome</keyword>
<feature type="domain" description="DUF7937" evidence="3">
    <location>
        <begin position="52"/>
        <end position="469"/>
    </location>
</feature>
<name>A0A2U3NNG0_9MYCO</name>
<evidence type="ECO:0000256" key="2">
    <source>
        <dbReference type="SAM" id="Phobius"/>
    </source>
</evidence>
<feature type="transmembrane region" description="Helical" evidence="2">
    <location>
        <begin position="402"/>
        <end position="425"/>
    </location>
</feature>
<dbReference type="Proteomes" id="UP000240988">
    <property type="component" value="Unassembled WGS sequence"/>
</dbReference>
<feature type="transmembrane region" description="Helical" evidence="2">
    <location>
        <begin position="370"/>
        <end position="390"/>
    </location>
</feature>
<evidence type="ECO:0000259" key="3">
    <source>
        <dbReference type="Pfam" id="PF25592"/>
    </source>
</evidence>
<dbReference type="STRING" id="1841860.GCA_900157375_00799"/>
<dbReference type="Pfam" id="PF25592">
    <property type="entry name" value="DUF7937"/>
    <property type="match status" value="1"/>
</dbReference>
<feature type="transmembrane region" description="Helical" evidence="2">
    <location>
        <begin position="220"/>
        <end position="244"/>
    </location>
</feature>
<protein>
    <submittedName>
        <fullName evidence="4">Putative integral membrane protein</fullName>
    </submittedName>
</protein>
<organism evidence="4 5">
    <name type="scientific">Mycobacterium rhizamassiliense</name>
    <dbReference type="NCBI Taxonomy" id="1841860"/>
    <lineage>
        <taxon>Bacteria</taxon>
        <taxon>Bacillati</taxon>
        <taxon>Actinomycetota</taxon>
        <taxon>Actinomycetes</taxon>
        <taxon>Mycobacteriales</taxon>
        <taxon>Mycobacteriaceae</taxon>
        <taxon>Mycobacterium</taxon>
    </lineage>
</organism>
<reference evidence="4 5" key="1">
    <citation type="submission" date="2017-01" db="EMBL/GenBank/DDBJ databases">
        <authorList>
            <consortium name="Urmite Genomes"/>
        </authorList>
    </citation>
    <scope>NUCLEOTIDE SEQUENCE [LARGE SCALE GENOMIC DNA]</scope>
    <source>
        <strain evidence="4 5">AB57</strain>
    </source>
</reference>
<feature type="transmembrane region" description="Helical" evidence="2">
    <location>
        <begin position="179"/>
        <end position="200"/>
    </location>
</feature>
<dbReference type="InterPro" id="IPR057697">
    <property type="entry name" value="DUF7937"/>
</dbReference>
<feature type="region of interest" description="Disordered" evidence="1">
    <location>
        <begin position="1"/>
        <end position="28"/>
    </location>
</feature>
<keyword evidence="2" id="KW-0472">Membrane</keyword>
<feature type="transmembrane region" description="Helical" evidence="2">
    <location>
        <begin position="334"/>
        <end position="350"/>
    </location>
</feature>
<feature type="transmembrane region" description="Helical" evidence="2">
    <location>
        <begin position="109"/>
        <end position="128"/>
    </location>
</feature>
<gene>
    <name evidence="4" type="ORF">MRAB57_797</name>
</gene>
<feature type="transmembrane region" description="Helical" evidence="2">
    <location>
        <begin position="256"/>
        <end position="275"/>
    </location>
</feature>
<sequence length="549" mass="57936">VSQSSDDAPTGPITGGHAQQTPTLDTGRAHEPAGAVAAVQPPRRWTIAVALTSAALLIVALLLPWNLYFGIGIPDSSMILFWVLLGVTVLSLISVALGASRRPAGGLRFWLNVPYLLLVLAFVCFDAYETVRFGGTVTVPGGVGPGAWLGVAGALLSAQPSLTGAAAEEPGFDRWTRSARIIGYASILGAIASFGFNLYWRIRYAVQNADGSTGFGDQNIAVIATAVVYGIVALIAVFVASRWLLRKSPGSRLDTVALGISTLIAGIVVWALPVGRDIDAFHGIAQNTSTAGVGFEGYLAWAAAAAIFAPRALARQRHPSTNEENAWRAAARNGLLLIAVWCLGSVAMRIDDLVVAVTLNYPFSRYDTVVLAAFDLVTAVLAIWLRINLVKQTMSARLTSSLCGLVATLSVARVVIGVVLAPRFAQPPTGPVENPVYGNDLAQQITSLFDVALSVLGVCILAAAIITGHFSGRRLRRQQRRVARKAAAPAAAHAREAQETTRIPVGTPPPSAATTTRIQTGPPRLFRGDDSATSQIPVPKPKIFRPPND</sequence>
<feature type="non-terminal residue" evidence="4">
    <location>
        <position position="1"/>
    </location>
</feature>
<proteinExistence type="predicted"/>
<evidence type="ECO:0000313" key="4">
    <source>
        <dbReference type="EMBL" id="SPM32994.1"/>
    </source>
</evidence>
<feature type="transmembrane region" description="Helical" evidence="2">
    <location>
        <begin position="79"/>
        <end position="97"/>
    </location>
</feature>